<accession>A0ABR3MCW8</accession>
<evidence type="ECO:0000256" key="1">
    <source>
        <dbReference type="SAM" id="MobiDB-lite"/>
    </source>
</evidence>
<proteinExistence type="predicted"/>
<comment type="caution">
    <text evidence="2">The sequence shown here is derived from an EMBL/GenBank/DDBJ whole genome shotgun (WGS) entry which is preliminary data.</text>
</comment>
<name>A0ABR3MCW8_9TELE</name>
<feature type="compositionally biased region" description="Basic and acidic residues" evidence="1">
    <location>
        <begin position="85"/>
        <end position="94"/>
    </location>
</feature>
<keyword evidence="3" id="KW-1185">Reference proteome</keyword>
<evidence type="ECO:0000313" key="2">
    <source>
        <dbReference type="EMBL" id="KAL1262948.1"/>
    </source>
</evidence>
<reference evidence="2 3" key="1">
    <citation type="submission" date="2023-09" db="EMBL/GenBank/DDBJ databases">
        <authorList>
            <person name="Wang M."/>
        </authorList>
    </citation>
    <scope>NUCLEOTIDE SEQUENCE [LARGE SCALE GENOMIC DNA]</scope>
    <source>
        <strain evidence="2">GT-2023</strain>
        <tissue evidence="2">Liver</tissue>
    </source>
</reference>
<gene>
    <name evidence="2" type="ORF">QQF64_005687</name>
</gene>
<feature type="region of interest" description="Disordered" evidence="1">
    <location>
        <begin position="1"/>
        <end position="26"/>
    </location>
</feature>
<feature type="region of interest" description="Disordered" evidence="1">
    <location>
        <begin position="71"/>
        <end position="94"/>
    </location>
</feature>
<dbReference type="EMBL" id="JAYMGO010000013">
    <property type="protein sequence ID" value="KAL1262948.1"/>
    <property type="molecule type" value="Genomic_DNA"/>
</dbReference>
<evidence type="ECO:0000313" key="3">
    <source>
        <dbReference type="Proteomes" id="UP001558613"/>
    </source>
</evidence>
<sequence>MGRQSTEKRSPTGEAHGEQDESVFRDGQVCSAHLNDVHWHRRATGSGERVPAVLFYPWAWNHIKVEQHASVGGKGFKPQGQGSSEEQKRPSQER</sequence>
<organism evidence="2 3">
    <name type="scientific">Cirrhinus molitorella</name>
    <name type="common">mud carp</name>
    <dbReference type="NCBI Taxonomy" id="172907"/>
    <lineage>
        <taxon>Eukaryota</taxon>
        <taxon>Metazoa</taxon>
        <taxon>Chordata</taxon>
        <taxon>Craniata</taxon>
        <taxon>Vertebrata</taxon>
        <taxon>Euteleostomi</taxon>
        <taxon>Actinopterygii</taxon>
        <taxon>Neopterygii</taxon>
        <taxon>Teleostei</taxon>
        <taxon>Ostariophysi</taxon>
        <taxon>Cypriniformes</taxon>
        <taxon>Cyprinidae</taxon>
        <taxon>Labeoninae</taxon>
        <taxon>Labeonini</taxon>
        <taxon>Cirrhinus</taxon>
    </lineage>
</organism>
<protein>
    <submittedName>
        <fullName evidence="2">Uncharacterized protein</fullName>
    </submittedName>
</protein>
<dbReference type="Proteomes" id="UP001558613">
    <property type="component" value="Unassembled WGS sequence"/>
</dbReference>
<feature type="compositionally biased region" description="Basic and acidic residues" evidence="1">
    <location>
        <begin position="1"/>
        <end position="24"/>
    </location>
</feature>